<evidence type="ECO:0000313" key="2">
    <source>
        <dbReference type="EMBL" id="ANV80067.1"/>
    </source>
</evidence>
<dbReference type="AlphaFoldDB" id="A0A1B1TCQ2"/>
<protein>
    <recommendedName>
        <fullName evidence="1">Survival protein SurE-like phosphatase/nucleotidase domain-containing protein</fullName>
    </recommendedName>
</protein>
<sequence>MHSGTVSAARESALYGLPSIAVSLATYEHSNFEYSVKGAIKIMQSCLDFLPKVPSDFLRKNGSKSVVELNPNLESIRNNFALGNIFLNLNAPVKWNGDYNTVSLGSRWYRNAIKSHDLDDGSMAFEVGAAEIVEEEIPGTDCFSVNSAEYAISPISSWPVNHPLGITRDVLDAATKSDENGLPRWLS</sequence>
<dbReference type="SUPFAM" id="SSF64167">
    <property type="entry name" value="SurE-like"/>
    <property type="match status" value="1"/>
</dbReference>
<dbReference type="Gene3D" id="3.40.1210.10">
    <property type="entry name" value="Survival protein SurE-like phosphatase/nucleotidase"/>
    <property type="match status" value="1"/>
</dbReference>
<reference evidence="2" key="1">
    <citation type="submission" date="2014-11" db="EMBL/GenBank/DDBJ databases">
        <authorList>
            <person name="Zhu J."/>
            <person name="Qi W."/>
            <person name="Song R."/>
        </authorList>
    </citation>
    <scope>NUCLEOTIDE SEQUENCE</scope>
</reference>
<dbReference type="EMBL" id="KP211870">
    <property type="protein sequence ID" value="ANV80067.1"/>
    <property type="molecule type" value="Genomic_DNA"/>
</dbReference>
<dbReference type="InterPro" id="IPR036523">
    <property type="entry name" value="SurE-like_sf"/>
</dbReference>
<dbReference type="GO" id="GO:0016787">
    <property type="term" value="F:hydrolase activity"/>
    <property type="evidence" value="ECO:0007669"/>
    <property type="project" value="InterPro"/>
</dbReference>
<reference evidence="2" key="2">
    <citation type="journal article" date="2015" name="ISME J.">
        <title>A new class of marine Euryarchaeota group II from the Mediterranean deep chlorophyll maximum.</title>
        <authorList>
            <person name="Martin-Cuadrado A.B."/>
            <person name="Garcia-Heredia I."/>
            <person name="Molto A.G."/>
            <person name="Lopez-Ubeda R."/>
            <person name="Kimes N."/>
            <person name="Lopez-Garcia P."/>
            <person name="Moreira D."/>
            <person name="Rodriguez-Valera F."/>
        </authorList>
    </citation>
    <scope>NUCLEOTIDE SEQUENCE</scope>
</reference>
<dbReference type="InterPro" id="IPR002828">
    <property type="entry name" value="SurE-like_Pase/nucleotidase"/>
</dbReference>
<accession>A0A1B1TCQ2</accession>
<name>A0A1B1TCQ2_9ARCH</name>
<organism evidence="2">
    <name type="scientific">uncultured Poseidoniia archaeon</name>
    <dbReference type="NCBI Taxonomy" id="1697135"/>
    <lineage>
        <taxon>Archaea</taxon>
        <taxon>Methanobacteriati</taxon>
        <taxon>Thermoplasmatota</taxon>
        <taxon>Candidatus Poseidoniia</taxon>
        <taxon>environmental samples</taxon>
    </lineage>
</organism>
<evidence type="ECO:0000259" key="1">
    <source>
        <dbReference type="Pfam" id="PF01975"/>
    </source>
</evidence>
<feature type="domain" description="Survival protein SurE-like phosphatase/nucleotidase" evidence="1">
    <location>
        <begin position="2"/>
        <end position="100"/>
    </location>
</feature>
<proteinExistence type="predicted"/>
<dbReference type="Pfam" id="PF01975">
    <property type="entry name" value="SurE"/>
    <property type="match status" value="1"/>
</dbReference>